<evidence type="ECO:0008006" key="4">
    <source>
        <dbReference type="Google" id="ProtNLM"/>
    </source>
</evidence>
<keyword evidence="1" id="KW-0732">Signal</keyword>
<evidence type="ECO:0000256" key="1">
    <source>
        <dbReference type="SAM" id="SignalP"/>
    </source>
</evidence>
<comment type="caution">
    <text evidence="2">The sequence shown here is derived from an EMBL/GenBank/DDBJ whole genome shotgun (WGS) entry which is preliminary data.</text>
</comment>
<dbReference type="EMBL" id="JBHRZI010000004">
    <property type="protein sequence ID" value="MFC3890425.1"/>
    <property type="molecule type" value="Genomic_DNA"/>
</dbReference>
<protein>
    <recommendedName>
        <fullName evidence="4">Peptidase inhibitor family I36</fullName>
    </recommendedName>
</protein>
<reference evidence="3" key="1">
    <citation type="journal article" date="2019" name="Int. J. Syst. Evol. Microbiol.">
        <title>The Global Catalogue of Microorganisms (GCM) 10K type strain sequencing project: providing services to taxonomists for standard genome sequencing and annotation.</title>
        <authorList>
            <consortium name="The Broad Institute Genomics Platform"/>
            <consortium name="The Broad Institute Genome Sequencing Center for Infectious Disease"/>
            <person name="Wu L."/>
            <person name="Ma J."/>
        </authorList>
    </citation>
    <scope>NUCLEOTIDE SEQUENCE [LARGE SCALE GENOMIC DNA]</scope>
    <source>
        <strain evidence="3">CGMCC 4.7405</strain>
    </source>
</reference>
<organism evidence="2 3">
    <name type="scientific">Lentzea rhizosphaerae</name>
    <dbReference type="NCBI Taxonomy" id="2041025"/>
    <lineage>
        <taxon>Bacteria</taxon>
        <taxon>Bacillati</taxon>
        <taxon>Actinomycetota</taxon>
        <taxon>Actinomycetes</taxon>
        <taxon>Pseudonocardiales</taxon>
        <taxon>Pseudonocardiaceae</taxon>
        <taxon>Lentzea</taxon>
    </lineage>
</organism>
<gene>
    <name evidence="2" type="ORF">ACFOWZ_02990</name>
</gene>
<dbReference type="Proteomes" id="UP001595690">
    <property type="component" value="Unassembled WGS sequence"/>
</dbReference>
<name>A0ABV8BKF9_9PSEU</name>
<accession>A0ABV8BKF9</accession>
<keyword evidence="3" id="KW-1185">Reference proteome</keyword>
<feature type="chain" id="PRO_5045141216" description="Peptidase inhibitor family I36" evidence="1">
    <location>
        <begin position="27"/>
        <end position="139"/>
    </location>
</feature>
<evidence type="ECO:0000313" key="3">
    <source>
        <dbReference type="Proteomes" id="UP001595690"/>
    </source>
</evidence>
<feature type="signal peptide" evidence="1">
    <location>
        <begin position="1"/>
        <end position="26"/>
    </location>
</feature>
<evidence type="ECO:0000313" key="2">
    <source>
        <dbReference type="EMBL" id="MFC3890425.1"/>
    </source>
</evidence>
<sequence length="139" mass="14795">MRTTLTRILLAFALLATFGAVGTAQASADGPINAAAGCRAAPYSASFSTYFETEGSVDLGTYTTTSQCNDINLRSTSGTSYSACVVFIKYWPNCNYTTPVPASGAWVNIATDVKDGTRFVVRVFKGGRNYVTHSGVMDF</sequence>
<dbReference type="RefSeq" id="WP_382368192.1">
    <property type="nucleotide sequence ID" value="NZ_JBHRZI010000004.1"/>
</dbReference>
<proteinExistence type="predicted"/>